<dbReference type="Proteomes" id="UP000234366">
    <property type="component" value="Chromosome"/>
</dbReference>
<name>A0AAI8N1U8_9BACI</name>
<accession>A0AAI8N1U8</accession>
<organism evidence="1 2">
    <name type="scientific">Bacillus siamensis</name>
    <dbReference type="NCBI Taxonomy" id="659243"/>
    <lineage>
        <taxon>Bacteria</taxon>
        <taxon>Bacillati</taxon>
        <taxon>Bacillota</taxon>
        <taxon>Bacilli</taxon>
        <taxon>Bacillales</taxon>
        <taxon>Bacillaceae</taxon>
        <taxon>Bacillus</taxon>
        <taxon>Bacillus amyloliquefaciens group</taxon>
    </lineage>
</organism>
<dbReference type="AlphaFoldDB" id="A0AAI8N1U8"/>
<reference evidence="1 2" key="1">
    <citation type="submission" date="2017-11" db="EMBL/GenBank/DDBJ databases">
        <title>Genome sequence and genome mining of multiple bioactive secondary metabolites from a deep sea-derived Bacillus siamensis SCSIO 05746.</title>
        <authorList>
            <person name="Pan H.-Q."/>
            <person name="Ju J.-H."/>
        </authorList>
    </citation>
    <scope>NUCLEOTIDE SEQUENCE [LARGE SCALE GENOMIC DNA]</scope>
    <source>
        <strain evidence="1 2">SCSIO 05746</strain>
    </source>
</reference>
<evidence type="ECO:0000313" key="1">
    <source>
        <dbReference type="EMBL" id="AUJ79046.1"/>
    </source>
</evidence>
<proteinExistence type="predicted"/>
<keyword evidence="2" id="KW-1185">Reference proteome</keyword>
<dbReference type="EMBL" id="CP025001">
    <property type="protein sequence ID" value="AUJ79046.1"/>
    <property type="molecule type" value="Genomic_DNA"/>
</dbReference>
<sequence length="96" mass="11794">MPEYKNKYFKSFRAHADIPFGYLFKKMKTFLKAFTFMPDCDNLRKRYHTQVNDFWMEMRRTRKPRPFTRVISGSFYHFQGKGSYIHHDRRSAKGRI</sequence>
<dbReference type="KEGG" id="bsia:CWD84_20695"/>
<gene>
    <name evidence="1" type="ORF">CWD84_20695</name>
</gene>
<evidence type="ECO:0000313" key="2">
    <source>
        <dbReference type="Proteomes" id="UP000234366"/>
    </source>
</evidence>
<protein>
    <submittedName>
        <fullName evidence="1">Uncharacterized protein</fullName>
    </submittedName>
</protein>